<organism evidence="2 3">
    <name type="scientific">Vibrio aestuarianus</name>
    <dbReference type="NCBI Taxonomy" id="28171"/>
    <lineage>
        <taxon>Bacteria</taxon>
        <taxon>Pseudomonadati</taxon>
        <taxon>Pseudomonadota</taxon>
        <taxon>Gammaproteobacteria</taxon>
        <taxon>Vibrionales</taxon>
        <taxon>Vibrionaceae</taxon>
        <taxon>Vibrio</taxon>
    </lineage>
</organism>
<evidence type="ECO:0000313" key="2">
    <source>
        <dbReference type="EMBL" id="MDE1359099.1"/>
    </source>
</evidence>
<proteinExistence type="predicted"/>
<sequence length="152" mass="17226">FLVVIVHLVSDCTHLTQCPKLLVRIKSMEEEVSMKEFLRCTFGGLKTSYLIRQYIFGVLIAAFYFNAATSNGQVLSLGTMAMFAINTLLYPYSRFVYESIVEFVLGENTFYVNAILMLIVKAITMVICWGAAIFIAPLGLAYIYYHQMKTQS</sequence>
<accession>A0A9X4FKH3</accession>
<protein>
    <submittedName>
        <fullName evidence="2">Uncharacterized protein</fullName>
    </submittedName>
</protein>
<feature type="transmembrane region" description="Helical" evidence="1">
    <location>
        <begin position="49"/>
        <end position="67"/>
    </location>
</feature>
<name>A0A9X4FKH3_9VIBR</name>
<keyword evidence="1" id="KW-0812">Transmembrane</keyword>
<feature type="non-terminal residue" evidence="2">
    <location>
        <position position="1"/>
    </location>
</feature>
<feature type="transmembrane region" description="Helical" evidence="1">
    <location>
        <begin position="74"/>
        <end position="92"/>
    </location>
</feature>
<feature type="transmembrane region" description="Helical" evidence="1">
    <location>
        <begin position="112"/>
        <end position="145"/>
    </location>
</feature>
<reference evidence="2" key="1">
    <citation type="submission" date="2022-02" db="EMBL/GenBank/DDBJ databases">
        <title>Emergence and expansion in Europe of a Vibrio aestuarianus clonal complex pathogenic for oysters.</title>
        <authorList>
            <person name="Mesnil A."/>
            <person name="Travers M.-A."/>
        </authorList>
    </citation>
    <scope>NUCLEOTIDE SEQUENCE</scope>
    <source>
        <strain evidence="2">151-ITT-15-cp-1</strain>
    </source>
</reference>
<dbReference type="RefSeq" id="WP_274674307.1">
    <property type="nucleotide sequence ID" value="NZ_JAKNAP010000137.1"/>
</dbReference>
<evidence type="ECO:0000256" key="1">
    <source>
        <dbReference type="SAM" id="Phobius"/>
    </source>
</evidence>
<evidence type="ECO:0000313" key="3">
    <source>
        <dbReference type="Proteomes" id="UP001140973"/>
    </source>
</evidence>
<keyword evidence="1" id="KW-0472">Membrane</keyword>
<dbReference type="EMBL" id="JAKNAP010000137">
    <property type="protein sequence ID" value="MDE1359099.1"/>
    <property type="molecule type" value="Genomic_DNA"/>
</dbReference>
<dbReference type="AlphaFoldDB" id="A0A9X4FKH3"/>
<comment type="caution">
    <text evidence="2">The sequence shown here is derived from an EMBL/GenBank/DDBJ whole genome shotgun (WGS) entry which is preliminary data.</text>
</comment>
<dbReference type="Proteomes" id="UP001140973">
    <property type="component" value="Unassembled WGS sequence"/>
</dbReference>
<gene>
    <name evidence="2" type="ORF">L9W73_17645</name>
</gene>
<keyword evidence="1" id="KW-1133">Transmembrane helix</keyword>